<dbReference type="EC" id="6.3.4.13" evidence="4 14"/>
<organism evidence="17 18">
    <name type="scientific">Candidatus Weimeria bifida</name>
    <dbReference type="NCBI Taxonomy" id="2599074"/>
    <lineage>
        <taxon>Bacteria</taxon>
        <taxon>Bacillati</taxon>
        <taxon>Bacillota</taxon>
        <taxon>Clostridia</taxon>
        <taxon>Lachnospirales</taxon>
        <taxon>Lachnospiraceae</taxon>
        <taxon>Candidatus Weimeria</taxon>
    </lineage>
</organism>
<keyword evidence="5 14" id="KW-0436">Ligase</keyword>
<dbReference type="PROSITE" id="PS50975">
    <property type="entry name" value="ATP_GRASP"/>
    <property type="match status" value="1"/>
</dbReference>
<dbReference type="Gene3D" id="3.30.1490.20">
    <property type="entry name" value="ATP-grasp fold, A domain"/>
    <property type="match status" value="1"/>
</dbReference>
<evidence type="ECO:0000259" key="16">
    <source>
        <dbReference type="PROSITE" id="PS50975"/>
    </source>
</evidence>
<dbReference type="SMART" id="SM01209">
    <property type="entry name" value="GARS_A"/>
    <property type="match status" value="1"/>
</dbReference>
<dbReference type="EMBL" id="VOGC01000006">
    <property type="protein sequence ID" value="MQN01844.1"/>
    <property type="molecule type" value="Genomic_DNA"/>
</dbReference>
<dbReference type="SUPFAM" id="SSF51246">
    <property type="entry name" value="Rudiment single hybrid motif"/>
    <property type="match status" value="1"/>
</dbReference>
<dbReference type="InterPro" id="IPR013815">
    <property type="entry name" value="ATP_grasp_subdomain_1"/>
</dbReference>
<dbReference type="Gene3D" id="3.30.470.20">
    <property type="entry name" value="ATP-grasp fold, B domain"/>
    <property type="match status" value="1"/>
</dbReference>
<dbReference type="Gene3D" id="3.40.50.20">
    <property type="match status" value="1"/>
</dbReference>
<dbReference type="InterPro" id="IPR037123">
    <property type="entry name" value="PRibGlycinamide_synth_C_sf"/>
</dbReference>
<comment type="caution">
    <text evidence="17">The sequence shown here is derived from an EMBL/GenBank/DDBJ whole genome shotgun (WGS) entry which is preliminary data.</text>
</comment>
<dbReference type="Pfam" id="PF01071">
    <property type="entry name" value="GARS_A"/>
    <property type="match status" value="1"/>
</dbReference>
<dbReference type="FunFam" id="3.30.470.20:FF:000018">
    <property type="entry name" value="Trifunctional purine biosynthetic protein adenosine-3"/>
    <property type="match status" value="1"/>
</dbReference>
<dbReference type="InterPro" id="IPR011054">
    <property type="entry name" value="Rudment_hybrid_motif"/>
</dbReference>
<dbReference type="FunFam" id="3.30.1490.20:FF:000006">
    <property type="entry name" value="phosphoribosylamine--glycine ligase, chloroplastic-like"/>
    <property type="match status" value="1"/>
</dbReference>
<comment type="pathway">
    <text evidence="3 14">Purine metabolism; IMP biosynthesis via de novo pathway; N(1)-(5-phospho-D-ribosyl)glycinamide from 5-phospho-alpha-D-ribose 1-diphosphate: step 2/2.</text>
</comment>
<dbReference type="GO" id="GO:0005524">
    <property type="term" value="F:ATP binding"/>
    <property type="evidence" value="ECO:0007669"/>
    <property type="project" value="UniProtKB-UniRule"/>
</dbReference>
<evidence type="ECO:0000256" key="14">
    <source>
        <dbReference type="HAMAP-Rule" id="MF_00138"/>
    </source>
</evidence>
<keyword evidence="7 15" id="KW-0547">Nucleotide-binding</keyword>
<dbReference type="Proteomes" id="UP000460257">
    <property type="component" value="Unassembled WGS sequence"/>
</dbReference>
<dbReference type="SMART" id="SM01210">
    <property type="entry name" value="GARS_C"/>
    <property type="match status" value="1"/>
</dbReference>
<dbReference type="InterPro" id="IPR020560">
    <property type="entry name" value="PRibGlycinamide_synth_C-dom"/>
</dbReference>
<dbReference type="SUPFAM" id="SSF56059">
    <property type="entry name" value="Glutathione synthetase ATP-binding domain-like"/>
    <property type="match status" value="1"/>
</dbReference>
<dbReference type="NCBIfam" id="TIGR00877">
    <property type="entry name" value="purD"/>
    <property type="match status" value="1"/>
</dbReference>
<comment type="cofactor">
    <cofactor evidence="1">
        <name>Mn(2+)</name>
        <dbReference type="ChEBI" id="CHEBI:29035"/>
    </cofactor>
</comment>
<feature type="domain" description="ATP-grasp" evidence="16">
    <location>
        <begin position="107"/>
        <end position="313"/>
    </location>
</feature>
<reference evidence="17" key="1">
    <citation type="journal article" date="2020" name="Appl. Environ. Microbiol.">
        <title>Medium-Chain Fatty Acid Synthesis by 'Candidatus Weimeria bifida' gen. nov., sp. nov., and 'Candidatus Pseudoramibacter fermentans' sp. nov.</title>
        <authorList>
            <person name="Scarborough M.J."/>
            <person name="Myers K.S."/>
            <person name="Donohue T.J."/>
            <person name="Noguera D.R."/>
        </authorList>
    </citation>
    <scope>NUCLEOTIDE SEQUENCE</scope>
    <source>
        <strain evidence="17">LCO1.1</strain>
    </source>
</reference>
<dbReference type="SUPFAM" id="SSF52440">
    <property type="entry name" value="PreATP-grasp domain"/>
    <property type="match status" value="1"/>
</dbReference>
<dbReference type="GO" id="GO:0006189">
    <property type="term" value="P:'de novo' IMP biosynthetic process"/>
    <property type="evidence" value="ECO:0007669"/>
    <property type="project" value="UniProtKB-UniRule"/>
</dbReference>
<dbReference type="HAMAP" id="MF_00138">
    <property type="entry name" value="GARS"/>
    <property type="match status" value="1"/>
</dbReference>
<dbReference type="Pfam" id="PF02844">
    <property type="entry name" value="GARS_N"/>
    <property type="match status" value="1"/>
</dbReference>
<dbReference type="PROSITE" id="PS00184">
    <property type="entry name" value="GARS"/>
    <property type="match status" value="1"/>
</dbReference>
<keyword evidence="10" id="KW-0464">Manganese</keyword>
<evidence type="ECO:0000256" key="8">
    <source>
        <dbReference type="ARBA" id="ARBA00022755"/>
    </source>
</evidence>
<dbReference type="Gene3D" id="3.90.600.10">
    <property type="entry name" value="Phosphoribosylglycinamide synthetase, C-terminal domain"/>
    <property type="match status" value="1"/>
</dbReference>
<evidence type="ECO:0000256" key="11">
    <source>
        <dbReference type="ARBA" id="ARBA00038345"/>
    </source>
</evidence>
<keyword evidence="9 15" id="KW-0067">ATP-binding</keyword>
<comment type="catalytic activity">
    <reaction evidence="14">
        <text>5-phospho-beta-D-ribosylamine + glycine + ATP = N(1)-(5-phospho-beta-D-ribosyl)glycinamide + ADP + phosphate + H(+)</text>
        <dbReference type="Rhea" id="RHEA:17453"/>
        <dbReference type="ChEBI" id="CHEBI:15378"/>
        <dbReference type="ChEBI" id="CHEBI:30616"/>
        <dbReference type="ChEBI" id="CHEBI:43474"/>
        <dbReference type="ChEBI" id="CHEBI:57305"/>
        <dbReference type="ChEBI" id="CHEBI:58681"/>
        <dbReference type="ChEBI" id="CHEBI:143788"/>
        <dbReference type="ChEBI" id="CHEBI:456216"/>
        <dbReference type="EC" id="6.3.4.13"/>
    </reaction>
</comment>
<evidence type="ECO:0000256" key="7">
    <source>
        <dbReference type="ARBA" id="ARBA00022741"/>
    </source>
</evidence>
<dbReference type="InterPro" id="IPR016185">
    <property type="entry name" value="PreATP-grasp_dom_sf"/>
</dbReference>
<dbReference type="InterPro" id="IPR020559">
    <property type="entry name" value="PRibGlycinamide_synth_CS"/>
</dbReference>
<evidence type="ECO:0000256" key="3">
    <source>
        <dbReference type="ARBA" id="ARBA00005174"/>
    </source>
</evidence>
<dbReference type="Pfam" id="PF02843">
    <property type="entry name" value="GARS_C"/>
    <property type="match status" value="1"/>
</dbReference>
<dbReference type="InterPro" id="IPR020562">
    <property type="entry name" value="PRibGlycinamide_synth_N"/>
</dbReference>
<dbReference type="GO" id="GO:0009113">
    <property type="term" value="P:purine nucleobase biosynthetic process"/>
    <property type="evidence" value="ECO:0007669"/>
    <property type="project" value="InterPro"/>
</dbReference>
<dbReference type="PANTHER" id="PTHR43472">
    <property type="entry name" value="PHOSPHORIBOSYLAMINE--GLYCINE LIGASE"/>
    <property type="match status" value="1"/>
</dbReference>
<evidence type="ECO:0000313" key="18">
    <source>
        <dbReference type="Proteomes" id="UP000460257"/>
    </source>
</evidence>
<evidence type="ECO:0000256" key="1">
    <source>
        <dbReference type="ARBA" id="ARBA00001936"/>
    </source>
</evidence>
<accession>A0A6N7IZV8</accession>
<sequence length="426" mass="46550">MKVLVIGSGGREHAICTAVAKSKRVDKIYCAPGNAGIASIAECVPISAMDFDKLVAFAKEKSIDFTIVGMDDPLVGGVVDEFEKAGLKVFGPRKNAAILEGSKAFSKDLMKKYGIPTADYATFDDPKDALEYLKTAKIPIVLKASGLALGKGVLICMTREEAFEGVKTLMEDKKFGEAGDTIVIEEYMTGPEVSVLSYTDGKTIQLMSSAMDHKRAKDHDEGLNTGGMGNISPSPYYTKEVDDFCWKHIYQKTVDAMAAEGRPFKGVIFFGLMLTSDGPKVLEYNCRFGDPEAQVVLPRQKTDIIDVMEHCVDGTLDQIKVEFEENAAVCVILASDGYPVKYEKGLPITGLDDPRFDGKEYFCFHSGTKFADDGKTILTNGGRVLGITAVGRDLKDARVKAYKATEWVSFDNKYMRHDIGHAIDEA</sequence>
<keyword evidence="8 14" id="KW-0658">Purine biosynthesis</keyword>
<dbReference type="InterPro" id="IPR020561">
    <property type="entry name" value="PRibGlycinamid_synth_ATP-grasp"/>
</dbReference>
<name>A0A6N7IZV8_9FIRM</name>
<dbReference type="UniPathway" id="UPA00074">
    <property type="reaction ID" value="UER00125"/>
</dbReference>
<evidence type="ECO:0000256" key="2">
    <source>
        <dbReference type="ARBA" id="ARBA00001946"/>
    </source>
</evidence>
<dbReference type="PANTHER" id="PTHR43472:SF1">
    <property type="entry name" value="PHOSPHORIBOSYLAMINE--GLYCINE LIGASE, CHLOROPLASTIC"/>
    <property type="match status" value="1"/>
</dbReference>
<evidence type="ECO:0000256" key="4">
    <source>
        <dbReference type="ARBA" id="ARBA00013255"/>
    </source>
</evidence>
<evidence type="ECO:0000256" key="6">
    <source>
        <dbReference type="ARBA" id="ARBA00022723"/>
    </source>
</evidence>
<keyword evidence="6" id="KW-0479">Metal-binding</keyword>
<evidence type="ECO:0000256" key="10">
    <source>
        <dbReference type="ARBA" id="ARBA00023211"/>
    </source>
</evidence>
<comment type="cofactor">
    <cofactor evidence="2">
        <name>Mg(2+)</name>
        <dbReference type="ChEBI" id="CHEBI:18420"/>
    </cofactor>
</comment>
<proteinExistence type="inferred from homology"/>
<comment type="similarity">
    <text evidence="11 14">Belongs to the GARS family.</text>
</comment>
<dbReference type="InterPro" id="IPR011761">
    <property type="entry name" value="ATP-grasp"/>
</dbReference>
<evidence type="ECO:0000256" key="13">
    <source>
        <dbReference type="ARBA" id="ARBA00042864"/>
    </source>
</evidence>
<evidence type="ECO:0000313" key="17">
    <source>
        <dbReference type="EMBL" id="MQN01844.1"/>
    </source>
</evidence>
<dbReference type="InterPro" id="IPR000115">
    <property type="entry name" value="PRibGlycinamide_synth"/>
</dbReference>
<evidence type="ECO:0000256" key="15">
    <source>
        <dbReference type="PROSITE-ProRule" id="PRU00409"/>
    </source>
</evidence>
<keyword evidence="18" id="KW-1185">Reference proteome</keyword>
<gene>
    <name evidence="14 17" type="primary">purD</name>
    <name evidence="17" type="ORF">FRC54_07980</name>
</gene>
<protein>
    <recommendedName>
        <fullName evidence="4 14">Phosphoribosylamine--glycine ligase</fullName>
        <ecNumber evidence="4 14">6.3.4.13</ecNumber>
    </recommendedName>
    <alternativeName>
        <fullName evidence="14">GARS</fullName>
    </alternativeName>
    <alternativeName>
        <fullName evidence="12 14">Glycinamide ribonucleotide synthetase</fullName>
    </alternativeName>
    <alternativeName>
        <fullName evidence="13 14">Phosphoribosylglycinamide synthetase</fullName>
    </alternativeName>
</protein>
<evidence type="ECO:0000256" key="9">
    <source>
        <dbReference type="ARBA" id="ARBA00022840"/>
    </source>
</evidence>
<dbReference type="GO" id="GO:0004637">
    <property type="term" value="F:phosphoribosylamine-glycine ligase activity"/>
    <property type="evidence" value="ECO:0007669"/>
    <property type="project" value="UniProtKB-UniRule"/>
</dbReference>
<dbReference type="AlphaFoldDB" id="A0A6N7IZV8"/>
<dbReference type="GO" id="GO:0046872">
    <property type="term" value="F:metal ion binding"/>
    <property type="evidence" value="ECO:0007669"/>
    <property type="project" value="UniProtKB-KW"/>
</dbReference>
<evidence type="ECO:0000256" key="12">
    <source>
        <dbReference type="ARBA" id="ARBA00042242"/>
    </source>
</evidence>
<evidence type="ECO:0000256" key="5">
    <source>
        <dbReference type="ARBA" id="ARBA00022598"/>
    </source>
</evidence>
<dbReference type="FunFam" id="3.40.50.20:FF:000006">
    <property type="entry name" value="Phosphoribosylamine--glycine ligase, chloroplastic"/>
    <property type="match status" value="1"/>
</dbReference>